<feature type="region of interest" description="Disordered" evidence="1">
    <location>
        <begin position="141"/>
        <end position="170"/>
    </location>
</feature>
<reference evidence="3" key="1">
    <citation type="submission" date="2023-11" db="EMBL/GenBank/DDBJ databases">
        <authorList>
            <person name="De Vega J J."/>
            <person name="De Vega J J."/>
        </authorList>
    </citation>
    <scope>NUCLEOTIDE SEQUENCE</scope>
</reference>
<dbReference type="EMBL" id="CAVNYO010000403">
    <property type="protein sequence ID" value="CAK5274580.1"/>
    <property type="molecule type" value="Genomic_DNA"/>
</dbReference>
<keyword evidence="4" id="KW-1185">Reference proteome</keyword>
<keyword evidence="2" id="KW-0472">Membrane</keyword>
<keyword evidence="2" id="KW-0812">Transmembrane</keyword>
<comment type="caution">
    <text evidence="3">The sequence shown here is derived from an EMBL/GenBank/DDBJ whole genome shotgun (WGS) entry which is preliminary data.</text>
</comment>
<feature type="compositionally biased region" description="Basic and acidic residues" evidence="1">
    <location>
        <begin position="155"/>
        <end position="170"/>
    </location>
</feature>
<organism evidence="3 4">
    <name type="scientific">Mycena citricolor</name>
    <dbReference type="NCBI Taxonomy" id="2018698"/>
    <lineage>
        <taxon>Eukaryota</taxon>
        <taxon>Fungi</taxon>
        <taxon>Dikarya</taxon>
        <taxon>Basidiomycota</taxon>
        <taxon>Agaricomycotina</taxon>
        <taxon>Agaricomycetes</taxon>
        <taxon>Agaricomycetidae</taxon>
        <taxon>Agaricales</taxon>
        <taxon>Marasmiineae</taxon>
        <taxon>Mycenaceae</taxon>
        <taxon>Mycena</taxon>
    </lineage>
</organism>
<evidence type="ECO:0000256" key="1">
    <source>
        <dbReference type="SAM" id="MobiDB-lite"/>
    </source>
</evidence>
<evidence type="ECO:0000313" key="4">
    <source>
        <dbReference type="Proteomes" id="UP001295794"/>
    </source>
</evidence>
<protein>
    <submittedName>
        <fullName evidence="3">Uncharacterized protein</fullName>
    </submittedName>
</protein>
<evidence type="ECO:0000256" key="2">
    <source>
        <dbReference type="SAM" id="Phobius"/>
    </source>
</evidence>
<feature type="transmembrane region" description="Helical" evidence="2">
    <location>
        <begin position="64"/>
        <end position="84"/>
    </location>
</feature>
<feature type="non-terminal residue" evidence="3">
    <location>
        <position position="170"/>
    </location>
</feature>
<dbReference type="Proteomes" id="UP001295794">
    <property type="component" value="Unassembled WGS sequence"/>
</dbReference>
<keyword evidence="2" id="KW-1133">Transmembrane helix</keyword>
<evidence type="ECO:0000313" key="3">
    <source>
        <dbReference type="EMBL" id="CAK5274580.1"/>
    </source>
</evidence>
<gene>
    <name evidence="3" type="ORF">MYCIT1_LOCUS21824</name>
</gene>
<proteinExistence type="predicted"/>
<sequence length="170" mass="17778">AGQRSLSTSKPHFAFIHFRSLLPNLFFLSGKETGRHSVKPASLSSLEDPPLAPSSLRPTMWHSILLCCALAAFSVSAVMAQSSGTASKPTPAPTPTAFADHTRVLTGGTIAGIVVGGIFFVLFVGSAIVCGWAHWKSTARRPVGDSEEGAAGGKVEAEPSDDVKAPPRLR</sequence>
<feature type="transmembrane region" description="Helical" evidence="2">
    <location>
        <begin position="104"/>
        <end position="132"/>
    </location>
</feature>
<name>A0AAD2HGX3_9AGAR</name>
<accession>A0AAD2HGX3</accession>
<dbReference type="AlphaFoldDB" id="A0AAD2HGX3"/>